<evidence type="ECO:0000256" key="1">
    <source>
        <dbReference type="SAM" id="MobiDB-lite"/>
    </source>
</evidence>
<dbReference type="AlphaFoldDB" id="A0A7D5V9H7"/>
<proteinExistence type="predicted"/>
<feature type="compositionally biased region" description="Low complexity" evidence="1">
    <location>
        <begin position="187"/>
        <end position="203"/>
    </location>
</feature>
<protein>
    <submittedName>
        <fullName evidence="2">Uncharacterized protein</fullName>
    </submittedName>
</protein>
<evidence type="ECO:0000313" key="3">
    <source>
        <dbReference type="Proteomes" id="UP000510822"/>
    </source>
</evidence>
<gene>
    <name evidence="2" type="ORF">HZU75_07890</name>
</gene>
<keyword evidence="3" id="KW-1185">Reference proteome</keyword>
<accession>A0A7D5V9H7</accession>
<organism evidence="2 3">
    <name type="scientific">Chitinibacter fontanus</name>
    <dbReference type="NCBI Taxonomy" id="1737446"/>
    <lineage>
        <taxon>Bacteria</taxon>
        <taxon>Pseudomonadati</taxon>
        <taxon>Pseudomonadota</taxon>
        <taxon>Betaproteobacteria</taxon>
        <taxon>Neisseriales</taxon>
        <taxon>Chitinibacteraceae</taxon>
        <taxon>Chitinibacter</taxon>
    </lineage>
</organism>
<dbReference type="KEGG" id="cfon:HZU75_07890"/>
<evidence type="ECO:0000313" key="2">
    <source>
        <dbReference type="EMBL" id="QLI81451.1"/>
    </source>
</evidence>
<reference evidence="2 3" key="1">
    <citation type="journal article" date="2016" name="Int. J. Syst. Evol. Microbiol.">
        <title>Chitinibacter fontanus sp. nov., isolated from a spring.</title>
        <authorList>
            <person name="Sheu S.Y."/>
            <person name="Li Y.S."/>
            <person name="Young C.C."/>
            <person name="Chen W.M."/>
        </authorList>
    </citation>
    <scope>NUCLEOTIDE SEQUENCE [LARGE SCALE GENOMIC DNA]</scope>
    <source>
        <strain evidence="2 3">STM-7</strain>
    </source>
</reference>
<sequence length="209" mass="23642">MALRLLLLALFAAIIYRYFKSRRQQEQFYYLNHYQFPSGIRRRLSSKYPQLSDQQWDLVADAMRQYFRLHRHSKRATLAMPSRIVDDFWHEFILHTAVYQEFCQKALGRFIHHTPAESTVQSKSVRRSWNLACRDEGIQAGQIASMPLLFAIDRHLQIPEGFLYSATTFQNSNKDTSSCSGGSCGSGSTCSSNDCGDSGSCSSCGGGGD</sequence>
<feature type="region of interest" description="Disordered" evidence="1">
    <location>
        <begin position="187"/>
        <end position="209"/>
    </location>
</feature>
<dbReference type="Proteomes" id="UP000510822">
    <property type="component" value="Chromosome"/>
</dbReference>
<dbReference type="RefSeq" id="WP_180308577.1">
    <property type="nucleotide sequence ID" value="NZ_CP058952.1"/>
</dbReference>
<name>A0A7D5V9H7_9NEIS</name>
<dbReference type="EMBL" id="CP058952">
    <property type="protein sequence ID" value="QLI81451.1"/>
    <property type="molecule type" value="Genomic_DNA"/>
</dbReference>